<comment type="caution">
    <text evidence="1">The sequence shown here is derived from an EMBL/GenBank/DDBJ whole genome shotgun (WGS) entry which is preliminary data.</text>
</comment>
<reference evidence="1" key="1">
    <citation type="journal article" date="2021" name="New Phytol.">
        <title>Evolutionary innovations through gain and loss of genes in the ectomycorrhizal Boletales.</title>
        <authorList>
            <person name="Wu G."/>
            <person name="Miyauchi S."/>
            <person name="Morin E."/>
            <person name="Kuo A."/>
            <person name="Drula E."/>
            <person name="Varga T."/>
            <person name="Kohler A."/>
            <person name="Feng B."/>
            <person name="Cao Y."/>
            <person name="Lipzen A."/>
            <person name="Daum C."/>
            <person name="Hundley H."/>
            <person name="Pangilinan J."/>
            <person name="Johnson J."/>
            <person name="Barry K."/>
            <person name="LaButti K."/>
            <person name="Ng V."/>
            <person name="Ahrendt S."/>
            <person name="Min B."/>
            <person name="Choi I.G."/>
            <person name="Park H."/>
            <person name="Plett J.M."/>
            <person name="Magnuson J."/>
            <person name="Spatafora J.W."/>
            <person name="Nagy L.G."/>
            <person name="Henrissat B."/>
            <person name="Grigoriev I.V."/>
            <person name="Yang Z.L."/>
            <person name="Xu J."/>
            <person name="Martin F.M."/>
        </authorList>
    </citation>
    <scope>NUCLEOTIDE SEQUENCE</scope>
    <source>
        <strain evidence="1">ATCC 28755</strain>
    </source>
</reference>
<proteinExistence type="predicted"/>
<dbReference type="EMBL" id="MU268641">
    <property type="protein sequence ID" value="KAH7904027.1"/>
    <property type="molecule type" value="Genomic_DNA"/>
</dbReference>
<sequence>MHGILSSSYLFLVASVAATLSHAATPEIYLSPPTTGASSSDGSALSAKSASLVLAQHLGLEQFEFLALGNDKMRESDRGNEYTRLGLIGERSFVGEGSTNALFLVVDGEHARDIIPPSLKPSFSIAGSEPRSSLGSLVSTYLQRARHVYSKLYSTVSLPSAPSSQGRVLDIFSAPSPANEAFLAEISVLSEFFESPSSEHSDKFAALTLTSLPQLASTYGYASAQYTLATRTIHALLEVGSADPATHIALLTLDTDPAPATNSKRSPQSQPPQQSPLPVYTHDSPTSNVSSLSSTCLGSVLACDDATDACSGRGECISISKAGKECFVCQCTREGWAGSKCEKKDVSGPFALLAGTTITLLLLIGGSISLLYSIGSQGLPSILTSSTGAVNGGRKD</sequence>
<evidence type="ECO:0000313" key="2">
    <source>
        <dbReference type="Proteomes" id="UP000790377"/>
    </source>
</evidence>
<name>A0ACB7ZTJ5_9AGAM</name>
<keyword evidence="2" id="KW-1185">Reference proteome</keyword>
<organism evidence="1 2">
    <name type="scientific">Hygrophoropsis aurantiaca</name>
    <dbReference type="NCBI Taxonomy" id="72124"/>
    <lineage>
        <taxon>Eukaryota</taxon>
        <taxon>Fungi</taxon>
        <taxon>Dikarya</taxon>
        <taxon>Basidiomycota</taxon>
        <taxon>Agaricomycotina</taxon>
        <taxon>Agaricomycetes</taxon>
        <taxon>Agaricomycetidae</taxon>
        <taxon>Boletales</taxon>
        <taxon>Coniophorineae</taxon>
        <taxon>Hygrophoropsidaceae</taxon>
        <taxon>Hygrophoropsis</taxon>
    </lineage>
</organism>
<protein>
    <submittedName>
        <fullName evidence="1">Uncharacterized protein</fullName>
    </submittedName>
</protein>
<accession>A0ACB7ZTJ5</accession>
<dbReference type="Proteomes" id="UP000790377">
    <property type="component" value="Unassembled WGS sequence"/>
</dbReference>
<evidence type="ECO:0000313" key="1">
    <source>
        <dbReference type="EMBL" id="KAH7904027.1"/>
    </source>
</evidence>
<gene>
    <name evidence="1" type="ORF">BJ138DRAFT_1167232</name>
</gene>